<evidence type="ECO:0000256" key="3">
    <source>
        <dbReference type="ARBA" id="ARBA00022839"/>
    </source>
</evidence>
<dbReference type="Proteomes" id="UP000032266">
    <property type="component" value="Chromosome"/>
</dbReference>
<protein>
    <submittedName>
        <fullName evidence="5">DNA polymerase III, epsilon subunit and related 3'-5' exonuclease</fullName>
        <ecNumber evidence="5">2.7.7.7</ecNumber>
    </submittedName>
</protein>
<dbReference type="PANTHER" id="PTHR30231">
    <property type="entry name" value="DNA POLYMERASE III SUBUNIT EPSILON"/>
    <property type="match status" value="1"/>
</dbReference>
<dbReference type="GO" id="GO:0003887">
    <property type="term" value="F:DNA-directed DNA polymerase activity"/>
    <property type="evidence" value="ECO:0007669"/>
    <property type="project" value="UniProtKB-EC"/>
</dbReference>
<organism evidence="5 6">
    <name type="scientific">Gynuella sunshinyii YC6258</name>
    <dbReference type="NCBI Taxonomy" id="1445510"/>
    <lineage>
        <taxon>Bacteria</taxon>
        <taxon>Pseudomonadati</taxon>
        <taxon>Pseudomonadota</taxon>
        <taxon>Gammaproteobacteria</taxon>
        <taxon>Oceanospirillales</taxon>
        <taxon>Saccharospirillaceae</taxon>
        <taxon>Gynuella</taxon>
    </lineage>
</organism>
<dbReference type="GO" id="GO:0005829">
    <property type="term" value="C:cytosol"/>
    <property type="evidence" value="ECO:0007669"/>
    <property type="project" value="TreeGrafter"/>
</dbReference>
<keyword evidence="2" id="KW-0378">Hydrolase</keyword>
<feature type="domain" description="Exonuclease" evidence="4">
    <location>
        <begin position="60"/>
        <end position="238"/>
    </location>
</feature>
<dbReference type="GO" id="GO:0003676">
    <property type="term" value="F:nucleic acid binding"/>
    <property type="evidence" value="ECO:0007669"/>
    <property type="project" value="InterPro"/>
</dbReference>
<dbReference type="AlphaFoldDB" id="A0A0C5W060"/>
<dbReference type="InterPro" id="IPR012337">
    <property type="entry name" value="RNaseH-like_sf"/>
</dbReference>
<dbReference type="PANTHER" id="PTHR30231:SF4">
    <property type="entry name" value="PROTEIN NEN2"/>
    <property type="match status" value="1"/>
</dbReference>
<dbReference type="SMART" id="SM00479">
    <property type="entry name" value="EXOIII"/>
    <property type="match status" value="1"/>
</dbReference>
<dbReference type="PATRIC" id="fig|1445510.3.peg.4002"/>
<accession>A0A0C5W060</accession>
<dbReference type="OrthoDB" id="5497329at2"/>
<dbReference type="NCBIfam" id="NF006602">
    <property type="entry name" value="PRK09146.1"/>
    <property type="match status" value="1"/>
</dbReference>
<dbReference type="RefSeq" id="WP_044618171.1">
    <property type="nucleotide sequence ID" value="NZ_CP007142.1"/>
</dbReference>
<name>A0A0C5W060_9GAMM</name>
<dbReference type="Pfam" id="PF00929">
    <property type="entry name" value="RNase_T"/>
    <property type="match status" value="1"/>
</dbReference>
<dbReference type="SUPFAM" id="SSF53098">
    <property type="entry name" value="Ribonuclease H-like"/>
    <property type="match status" value="1"/>
</dbReference>
<keyword evidence="1" id="KW-0540">Nuclease</keyword>
<keyword evidence="6" id="KW-1185">Reference proteome</keyword>
<evidence type="ECO:0000313" key="6">
    <source>
        <dbReference type="Proteomes" id="UP000032266"/>
    </source>
</evidence>
<keyword evidence="5" id="KW-0548">Nucleotidyltransferase</keyword>
<dbReference type="EC" id="2.7.7.7" evidence="5"/>
<dbReference type="CDD" id="cd06127">
    <property type="entry name" value="DEDDh"/>
    <property type="match status" value="1"/>
</dbReference>
<dbReference type="KEGG" id="gsn:YC6258_04028"/>
<proteinExistence type="predicted"/>
<dbReference type="Gene3D" id="3.30.420.10">
    <property type="entry name" value="Ribonuclease H-like superfamily/Ribonuclease H"/>
    <property type="match status" value="1"/>
</dbReference>
<keyword evidence="5" id="KW-0808">Transferase</keyword>
<dbReference type="EMBL" id="CP007142">
    <property type="protein sequence ID" value="AJQ96064.1"/>
    <property type="molecule type" value="Genomic_DNA"/>
</dbReference>
<reference evidence="5 6" key="1">
    <citation type="submission" date="2014-01" db="EMBL/GenBank/DDBJ databases">
        <title>Full genme sequencing of cellulolytic bacterium Gynuella sunshinyii YC6258T gen. nov., sp. nov.</title>
        <authorList>
            <person name="Khan H."/>
            <person name="Chung E.J."/>
            <person name="Chung Y.R."/>
        </authorList>
    </citation>
    <scope>NUCLEOTIDE SEQUENCE [LARGE SCALE GENOMIC DNA]</scope>
    <source>
        <strain evidence="5 6">YC6258</strain>
    </source>
</reference>
<evidence type="ECO:0000256" key="1">
    <source>
        <dbReference type="ARBA" id="ARBA00022722"/>
    </source>
</evidence>
<dbReference type="GO" id="GO:0008408">
    <property type="term" value="F:3'-5' exonuclease activity"/>
    <property type="evidence" value="ECO:0007669"/>
    <property type="project" value="TreeGrafter"/>
</dbReference>
<dbReference type="InterPro" id="IPR013520">
    <property type="entry name" value="Ribonucl_H"/>
</dbReference>
<gene>
    <name evidence="5" type="ORF">YC6258_04028</name>
</gene>
<keyword evidence="3 5" id="KW-0269">Exonuclease</keyword>
<sequence length="248" mass="28373">MLYLRPSQISDEPDHHARDITVRNWPELYAELAKHASSPLLKKFYSAGLPSAETPISKVPLLAMDFETTGMDAEQGDIVSIGVVPMTLERIHNRDSCHWIVRPRSRLHDDSVVIHGITHSDIAGSPDLTHYLEPLLELMAGRVMVAHYRMMERNFLYHALLRRIGEGIRFPIIDTMTLEASVNRLGFWQRLRGRKPGSLRLADARQRYHLPFYHPHHAHTDALACAELLQAQIATHFSEQTPLGELWR</sequence>
<evidence type="ECO:0000259" key="4">
    <source>
        <dbReference type="SMART" id="SM00479"/>
    </source>
</evidence>
<evidence type="ECO:0000256" key="2">
    <source>
        <dbReference type="ARBA" id="ARBA00022801"/>
    </source>
</evidence>
<dbReference type="InterPro" id="IPR036397">
    <property type="entry name" value="RNaseH_sf"/>
</dbReference>
<evidence type="ECO:0000313" key="5">
    <source>
        <dbReference type="EMBL" id="AJQ96064.1"/>
    </source>
</evidence>
<dbReference type="HOGENOM" id="CLU_047806_9_0_6"/>
<dbReference type="STRING" id="1445510.YC6258_04028"/>